<name>A0AAW9D3S9_BURTH</name>
<organism evidence="1 2">
    <name type="scientific">Burkholderia thailandensis</name>
    <dbReference type="NCBI Taxonomy" id="57975"/>
    <lineage>
        <taxon>Bacteria</taxon>
        <taxon>Pseudomonadati</taxon>
        <taxon>Pseudomonadota</taxon>
        <taxon>Betaproteobacteria</taxon>
        <taxon>Burkholderiales</taxon>
        <taxon>Burkholderiaceae</taxon>
        <taxon>Burkholderia</taxon>
        <taxon>pseudomallei group</taxon>
    </lineage>
</organism>
<accession>A0AAW9D3S9</accession>
<evidence type="ECO:0000313" key="1">
    <source>
        <dbReference type="EMBL" id="MDW9255489.1"/>
    </source>
</evidence>
<dbReference type="Proteomes" id="UP001272137">
    <property type="component" value="Unassembled WGS sequence"/>
</dbReference>
<evidence type="ECO:0000313" key="2">
    <source>
        <dbReference type="Proteomes" id="UP001272137"/>
    </source>
</evidence>
<sequence length="70" mass="7087">MAGNRIFERGGAGAFLESRLRAVISSLQSVRDVVGRTCASVAASGAPRIGGAELVRAVTPSLFVAARSAA</sequence>
<reference evidence="1" key="1">
    <citation type="submission" date="2018-08" db="EMBL/GenBank/DDBJ databases">
        <title>Identification of Burkholderia cepacia strains that express a Burkholderia pseudomallei-like capsular polysaccharide.</title>
        <authorList>
            <person name="Burtnick M.N."/>
            <person name="Vongsouvath M."/>
            <person name="Newton P."/>
            <person name="Wuthiekanun V."/>
            <person name="Limmathurotsakul D."/>
            <person name="Brett P.J."/>
            <person name="Chantratita N."/>
            <person name="Dance D.A."/>
        </authorList>
    </citation>
    <scope>NUCLEOTIDE SEQUENCE</scope>
    <source>
        <strain evidence="1">SBXCC001</strain>
    </source>
</reference>
<dbReference type="EMBL" id="QXCT01000002">
    <property type="protein sequence ID" value="MDW9255489.1"/>
    <property type="molecule type" value="Genomic_DNA"/>
</dbReference>
<dbReference type="AlphaFoldDB" id="A0AAW9D3S9"/>
<gene>
    <name evidence="1" type="ORF">C7S16_1048</name>
</gene>
<proteinExistence type="predicted"/>
<comment type="caution">
    <text evidence="1">The sequence shown here is derived from an EMBL/GenBank/DDBJ whole genome shotgun (WGS) entry which is preliminary data.</text>
</comment>
<protein>
    <submittedName>
        <fullName evidence="1">Uncharacterized protein</fullName>
    </submittedName>
</protein>